<proteinExistence type="predicted"/>
<keyword evidence="2" id="KW-1185">Reference proteome</keyword>
<dbReference type="Proteomes" id="UP001066276">
    <property type="component" value="Chromosome 4_2"/>
</dbReference>
<feature type="non-terminal residue" evidence="1">
    <location>
        <position position="1"/>
    </location>
</feature>
<name>A0AAV7SP48_PLEWA</name>
<comment type="caution">
    <text evidence="1">The sequence shown here is derived from an EMBL/GenBank/DDBJ whole genome shotgun (WGS) entry which is preliminary data.</text>
</comment>
<evidence type="ECO:0000313" key="2">
    <source>
        <dbReference type="Proteomes" id="UP001066276"/>
    </source>
</evidence>
<protein>
    <submittedName>
        <fullName evidence="1">Uncharacterized protein</fullName>
    </submittedName>
</protein>
<sequence>ETTACEVSAEDSSTDFFFHLKKAKSQESRLQKVANRFAYFRLLFWSEARTGRRRLEPLALSEAA</sequence>
<dbReference type="AlphaFoldDB" id="A0AAV7SP48"/>
<evidence type="ECO:0000313" key="1">
    <source>
        <dbReference type="EMBL" id="KAJ1165868.1"/>
    </source>
</evidence>
<reference evidence="1" key="1">
    <citation type="journal article" date="2022" name="bioRxiv">
        <title>Sequencing and chromosome-scale assembly of the giantPleurodeles waltlgenome.</title>
        <authorList>
            <person name="Brown T."/>
            <person name="Elewa A."/>
            <person name="Iarovenko S."/>
            <person name="Subramanian E."/>
            <person name="Araus A.J."/>
            <person name="Petzold A."/>
            <person name="Susuki M."/>
            <person name="Suzuki K.-i.T."/>
            <person name="Hayashi T."/>
            <person name="Toyoda A."/>
            <person name="Oliveira C."/>
            <person name="Osipova E."/>
            <person name="Leigh N.D."/>
            <person name="Simon A."/>
            <person name="Yun M.H."/>
        </authorList>
    </citation>
    <scope>NUCLEOTIDE SEQUENCE</scope>
    <source>
        <strain evidence="1">20211129_DDA</strain>
        <tissue evidence="1">Liver</tissue>
    </source>
</reference>
<organism evidence="1 2">
    <name type="scientific">Pleurodeles waltl</name>
    <name type="common">Iberian ribbed newt</name>
    <dbReference type="NCBI Taxonomy" id="8319"/>
    <lineage>
        <taxon>Eukaryota</taxon>
        <taxon>Metazoa</taxon>
        <taxon>Chordata</taxon>
        <taxon>Craniata</taxon>
        <taxon>Vertebrata</taxon>
        <taxon>Euteleostomi</taxon>
        <taxon>Amphibia</taxon>
        <taxon>Batrachia</taxon>
        <taxon>Caudata</taxon>
        <taxon>Salamandroidea</taxon>
        <taxon>Salamandridae</taxon>
        <taxon>Pleurodelinae</taxon>
        <taxon>Pleurodeles</taxon>
    </lineage>
</organism>
<accession>A0AAV7SP48</accession>
<gene>
    <name evidence="1" type="ORF">NDU88_006285</name>
</gene>
<dbReference type="EMBL" id="JANPWB010000008">
    <property type="protein sequence ID" value="KAJ1165868.1"/>
    <property type="molecule type" value="Genomic_DNA"/>
</dbReference>